<evidence type="ECO:0000256" key="2">
    <source>
        <dbReference type="SAM" id="Phobius"/>
    </source>
</evidence>
<feature type="region of interest" description="Disordered" evidence="1">
    <location>
        <begin position="33"/>
        <end position="90"/>
    </location>
</feature>
<feature type="compositionally biased region" description="Pro residues" evidence="1">
    <location>
        <begin position="143"/>
        <end position="154"/>
    </location>
</feature>
<dbReference type="RefSeq" id="XP_031405888.1">
    <property type="nucleotide sequence ID" value="XM_031550028.1"/>
</dbReference>
<dbReference type="EMBL" id="MTKT01005880">
    <property type="protein sequence ID" value="OWM63807.1"/>
    <property type="molecule type" value="Genomic_DNA"/>
</dbReference>
<evidence type="ECO:0000256" key="1">
    <source>
        <dbReference type="SAM" id="MobiDB-lite"/>
    </source>
</evidence>
<reference evidence="4" key="2">
    <citation type="submission" date="2017-06" db="EMBL/GenBank/DDBJ databases">
        <title>The pomegranate genome and the genomics of punicalagin biosynthesis.</title>
        <authorList>
            <person name="Xu C."/>
        </authorList>
    </citation>
    <scope>NUCLEOTIDE SEQUENCE [LARGE SCALE GENOMIC DNA]</scope>
    <source>
        <tissue evidence="4">Fresh leaf</tissue>
    </source>
</reference>
<keyword evidence="6" id="KW-1185">Reference proteome</keyword>
<dbReference type="Proteomes" id="UP000515151">
    <property type="component" value="Chromosome 7"/>
</dbReference>
<gene>
    <name evidence="7" type="primary">LOC116214634</name>
    <name evidence="4" type="ORF">CDL15_Pgr006069</name>
</gene>
<feature type="transmembrane region" description="Helical" evidence="2">
    <location>
        <begin position="100"/>
        <end position="125"/>
    </location>
</feature>
<evidence type="ECO:0000313" key="6">
    <source>
        <dbReference type="Proteomes" id="UP000515151"/>
    </source>
</evidence>
<dbReference type="AlphaFoldDB" id="A0A218VTD0"/>
<evidence type="ECO:0000256" key="3">
    <source>
        <dbReference type="SAM" id="SignalP"/>
    </source>
</evidence>
<feature type="compositionally biased region" description="Polar residues" evidence="1">
    <location>
        <begin position="76"/>
        <end position="86"/>
    </location>
</feature>
<evidence type="ECO:0000313" key="4">
    <source>
        <dbReference type="EMBL" id="OWM63807.1"/>
    </source>
</evidence>
<feature type="signal peptide" evidence="3">
    <location>
        <begin position="1"/>
        <end position="28"/>
    </location>
</feature>
<proteinExistence type="predicted"/>
<evidence type="ECO:0000313" key="7">
    <source>
        <dbReference type="RefSeq" id="XP_031405888.1"/>
    </source>
</evidence>
<accession>A0A218VTD0</accession>
<evidence type="ECO:0000313" key="5">
    <source>
        <dbReference type="Proteomes" id="UP000197138"/>
    </source>
</evidence>
<protein>
    <submittedName>
        <fullName evidence="7">Uncharacterized protein LOC116214634</fullName>
    </submittedName>
</protein>
<keyword evidence="2" id="KW-1133">Transmembrane helix</keyword>
<reference evidence="6" key="3">
    <citation type="journal article" date="2020" name="Plant Biotechnol. J.">
        <title>The pomegranate (Punica granatum L.) draft genome dissects genetic divergence between soft- and hard-seeded cultivars.</title>
        <authorList>
            <person name="Luo X."/>
            <person name="Li H."/>
            <person name="Wu Z."/>
            <person name="Yao W."/>
            <person name="Zhao P."/>
            <person name="Cao D."/>
            <person name="Yu H."/>
            <person name="Li K."/>
            <person name="Poudel K."/>
            <person name="Zhao D."/>
            <person name="Zhang F."/>
            <person name="Xia X."/>
            <person name="Chen L."/>
            <person name="Wang Q."/>
            <person name="Jing D."/>
            <person name="Cao S."/>
        </authorList>
    </citation>
    <scope>NUCLEOTIDE SEQUENCE [LARGE SCALE GENOMIC DNA]</scope>
</reference>
<feature type="compositionally biased region" description="Low complexity" evidence="1">
    <location>
        <begin position="56"/>
        <end position="66"/>
    </location>
</feature>
<reference evidence="5" key="1">
    <citation type="journal article" date="2017" name="Plant J.">
        <title>The pomegranate (Punica granatum L.) genome and the genomics of punicalagin biosynthesis.</title>
        <authorList>
            <person name="Qin G."/>
            <person name="Xu C."/>
            <person name="Ming R."/>
            <person name="Tang H."/>
            <person name="Guyot R."/>
            <person name="Kramer E.M."/>
            <person name="Hu Y."/>
            <person name="Yi X."/>
            <person name="Qi Y."/>
            <person name="Xu X."/>
            <person name="Gao Z."/>
            <person name="Pan H."/>
            <person name="Jian J."/>
            <person name="Tian Y."/>
            <person name="Yue Z."/>
            <person name="Xu Y."/>
        </authorList>
    </citation>
    <scope>NUCLEOTIDE SEQUENCE [LARGE SCALE GENOMIC DNA]</scope>
    <source>
        <strain evidence="5">cv. Dabenzi</strain>
    </source>
</reference>
<dbReference type="OrthoDB" id="1107534at2759"/>
<feature type="region of interest" description="Disordered" evidence="1">
    <location>
        <begin position="131"/>
        <end position="154"/>
    </location>
</feature>
<keyword evidence="2" id="KW-0472">Membrane</keyword>
<reference evidence="7" key="4">
    <citation type="submission" date="2025-04" db="UniProtKB">
        <authorList>
            <consortium name="RefSeq"/>
        </authorList>
    </citation>
    <scope>IDENTIFICATION</scope>
    <source>
        <tissue evidence="7">Leaf</tissue>
    </source>
</reference>
<sequence length="154" mass="16218">MAFWEFDFTTASIAFCLVFASAAAQSTARDIRPSDHGLGYQQGSQPASGEAPPPAMMSFFGASSSSPPSPGWGLPNASSSTDSSWMSPADGGRRARVREILLVTSLVCGVTGVGLLVGSGMFFLFKFRKERRSTPKSTSRPQSRPPPPAAAVDN</sequence>
<keyword evidence="3" id="KW-0732">Signal</keyword>
<keyword evidence="2" id="KW-0812">Transmembrane</keyword>
<dbReference type="GeneID" id="116214634"/>
<name>A0A218VTD0_PUNGR</name>
<organism evidence="4 5">
    <name type="scientific">Punica granatum</name>
    <name type="common">Pomegranate</name>
    <dbReference type="NCBI Taxonomy" id="22663"/>
    <lineage>
        <taxon>Eukaryota</taxon>
        <taxon>Viridiplantae</taxon>
        <taxon>Streptophyta</taxon>
        <taxon>Embryophyta</taxon>
        <taxon>Tracheophyta</taxon>
        <taxon>Spermatophyta</taxon>
        <taxon>Magnoliopsida</taxon>
        <taxon>eudicotyledons</taxon>
        <taxon>Gunneridae</taxon>
        <taxon>Pentapetalae</taxon>
        <taxon>rosids</taxon>
        <taxon>malvids</taxon>
        <taxon>Myrtales</taxon>
        <taxon>Lythraceae</taxon>
        <taxon>Punica</taxon>
    </lineage>
</organism>
<dbReference type="Proteomes" id="UP000197138">
    <property type="component" value="Unassembled WGS sequence"/>
</dbReference>
<feature type="chain" id="PRO_5044568798" evidence="3">
    <location>
        <begin position="29"/>
        <end position="154"/>
    </location>
</feature>
<dbReference type="PANTHER" id="PTHR37189">
    <property type="entry name" value="CONCANAVALIN A-LIKE LECTIN/GLUCANASE DOMAIN-CONTAINING PROTEIN-RELATED"/>
    <property type="match status" value="1"/>
</dbReference>
<dbReference type="PANTHER" id="PTHR37189:SF4">
    <property type="entry name" value="TRANSMEMBRANE PROTEIN"/>
    <property type="match status" value="1"/>
</dbReference>